<dbReference type="Gene3D" id="3.30.420.340">
    <property type="entry name" value="UvrC, RNAse H endonuclease domain"/>
    <property type="match status" value="1"/>
</dbReference>
<dbReference type="Proteomes" id="UP000001522">
    <property type="component" value="Chromosome"/>
</dbReference>
<comment type="function">
    <text evidence="6">The UvrABC repair system catalyzes the recognition and processing of DNA lesions. UvrC both incises the 5' and 3' sides of the lesion. The N-terminal half is responsible for the 3' incision and the C-terminal half is responsible for the 5' incision.</text>
</comment>
<dbReference type="InterPro" id="IPR000305">
    <property type="entry name" value="GIY-YIG_endonuc"/>
</dbReference>
<reference evidence="9 10" key="1">
    <citation type="journal article" date="2010" name="BMC Genomics">
        <title>Comparative genomics and proteomics of Helicobacter mustelae, an ulcerogenic and carcinogenic gastric pathogen.</title>
        <authorList>
            <person name="O'Toole P.W."/>
            <person name="Snelling W.J."/>
            <person name="Canchaya C."/>
            <person name="Forde B.M."/>
            <person name="Hardie K.R."/>
            <person name="Josenhans C."/>
            <person name="Graham R.L.J."/>
            <person name="McMullan G."/>
            <person name="Parkhill J."/>
            <person name="Belda E."/>
            <person name="Bentley S.D."/>
        </authorList>
    </citation>
    <scope>NUCLEOTIDE SEQUENCE [LARGE SCALE GENOMIC DNA]</scope>
    <source>
        <strain evidence="10">ATCC 43772 / LMG 18044 / NCTC 12198 / 12198</strain>
    </source>
</reference>
<accession>D3UHG9</accession>
<dbReference type="InterPro" id="IPR050066">
    <property type="entry name" value="UvrABC_protein_C"/>
</dbReference>
<evidence type="ECO:0000256" key="4">
    <source>
        <dbReference type="ARBA" id="ARBA00022881"/>
    </source>
</evidence>
<evidence type="ECO:0000256" key="2">
    <source>
        <dbReference type="ARBA" id="ARBA00022763"/>
    </source>
</evidence>
<organism evidence="9 10">
    <name type="scientific">Helicobacter mustelae (strain ATCC 43772 / CCUG 25715 / CIP 103759 / LMG 18044 / NCTC 12198 / R85-136P)</name>
    <name type="common">Campylobacter mustelae</name>
    <dbReference type="NCBI Taxonomy" id="679897"/>
    <lineage>
        <taxon>Bacteria</taxon>
        <taxon>Pseudomonadati</taxon>
        <taxon>Campylobacterota</taxon>
        <taxon>Epsilonproteobacteria</taxon>
        <taxon>Campylobacterales</taxon>
        <taxon>Helicobacteraceae</taxon>
        <taxon>Helicobacter</taxon>
    </lineage>
</organism>
<evidence type="ECO:0000313" key="10">
    <source>
        <dbReference type="Proteomes" id="UP000001522"/>
    </source>
</evidence>
<keyword evidence="3 6" id="KW-0228">DNA excision</keyword>
<evidence type="ECO:0000259" key="7">
    <source>
        <dbReference type="PROSITE" id="PS50164"/>
    </source>
</evidence>
<dbReference type="STRING" id="679897.HMU06830"/>
<dbReference type="InterPro" id="IPR010994">
    <property type="entry name" value="RuvA_2-like"/>
</dbReference>
<gene>
    <name evidence="6 9" type="primary">uvrC</name>
    <name evidence="9" type="ordered locus">HMU06830</name>
</gene>
<sequence length="597" mass="68919">MLDPKILQNLPTTFGVYQYFDANGKLLYVGKAKNIKKRVKSYFRIFENTLIPNPTASTRIKLMLSQVSHIHTMVVSSEQDALLLENSMIKQLKPKYNILLRDDKTYPYIVIDLEEDFPSISITRKIQDQKSLRYFGPYPSGGRDILDSLQDLLPLVQKKSCVKGKKACLFYQIQKCPAPCENKISKDAYALTIKQAIKILQNKKLLLSLIEQKMLSLSQNLLFEEAQIYKNRLQKIKELSSFSEISAQKPYDLDIISAIKEPHKNGYIAILVKLFMRNGKIIAADSKRVRSDYDIDIQSLFTQYLLSHYKHKLPLLPQAILVSEELEDVQGLQNFLQDTQGRKIPISVPKSGFKKNLIHIGIKNARELLRQEANLCASDILIQIKESFALSQTPFRIEVFDTSHHAMSFNVGGMIVYDMQNFDPSSYRHYNLQSKDEYAQMREMLLHRIESFVKSPPPNLWVIDGGRAQLNLAQNLLESAGYDIDILAISKEKRDHKAYRAKGYARDRIYTKERDLRLDPSDKRLQFLQKLRDESHRFAIKFHRSQKTKNLTKNLPYTTAEQKRLLQYFGDFAKLQSASAQEISQVLRNKPSKKTQG</sequence>
<keyword evidence="2 6" id="KW-0227">DNA damage</keyword>
<dbReference type="SUPFAM" id="SSF82771">
    <property type="entry name" value="GIY-YIG endonuclease"/>
    <property type="match status" value="1"/>
</dbReference>
<evidence type="ECO:0000256" key="3">
    <source>
        <dbReference type="ARBA" id="ARBA00022769"/>
    </source>
</evidence>
<dbReference type="InterPro" id="IPR038476">
    <property type="entry name" value="UvrC_RNase_H_dom_sf"/>
</dbReference>
<dbReference type="InterPro" id="IPR047296">
    <property type="entry name" value="GIY-YIG_UvrC_Cho"/>
</dbReference>
<dbReference type="KEGG" id="hms:HMU06830"/>
<comment type="subunit">
    <text evidence="6">Interacts with UvrB in an incision complex.</text>
</comment>
<dbReference type="HAMAP" id="MF_00203">
    <property type="entry name" value="UvrC"/>
    <property type="match status" value="1"/>
</dbReference>
<dbReference type="NCBIfam" id="TIGR00194">
    <property type="entry name" value="uvrC"/>
    <property type="match status" value="1"/>
</dbReference>
<dbReference type="GO" id="GO:0003677">
    <property type="term" value="F:DNA binding"/>
    <property type="evidence" value="ECO:0007669"/>
    <property type="project" value="UniProtKB-UniRule"/>
</dbReference>
<evidence type="ECO:0000259" key="8">
    <source>
        <dbReference type="PROSITE" id="PS50165"/>
    </source>
</evidence>
<comment type="subcellular location">
    <subcellularLocation>
        <location evidence="6">Cytoplasm</location>
    </subcellularLocation>
</comment>
<dbReference type="InterPro" id="IPR004791">
    <property type="entry name" value="UvrC"/>
</dbReference>
<dbReference type="Pfam" id="PF01541">
    <property type="entry name" value="GIY-YIG"/>
    <property type="match status" value="1"/>
</dbReference>
<dbReference type="GO" id="GO:0009381">
    <property type="term" value="F:excinuclease ABC activity"/>
    <property type="evidence" value="ECO:0007669"/>
    <property type="project" value="UniProtKB-UniRule"/>
</dbReference>
<dbReference type="GO" id="GO:0005737">
    <property type="term" value="C:cytoplasm"/>
    <property type="evidence" value="ECO:0007669"/>
    <property type="project" value="UniProtKB-SubCell"/>
</dbReference>
<dbReference type="Pfam" id="PF08459">
    <property type="entry name" value="UvrC_RNaseH_dom"/>
    <property type="match status" value="1"/>
</dbReference>
<dbReference type="CDD" id="cd10434">
    <property type="entry name" value="GIY-YIG_UvrC_Cho"/>
    <property type="match status" value="1"/>
</dbReference>
<dbReference type="EMBL" id="FN555004">
    <property type="protein sequence ID" value="CBG39941.1"/>
    <property type="molecule type" value="Genomic_DNA"/>
</dbReference>
<dbReference type="eggNOG" id="COG0322">
    <property type="taxonomic scope" value="Bacteria"/>
</dbReference>
<dbReference type="SUPFAM" id="SSF47781">
    <property type="entry name" value="RuvA domain 2-like"/>
    <property type="match status" value="1"/>
</dbReference>
<dbReference type="GO" id="GO:0009380">
    <property type="term" value="C:excinuclease repair complex"/>
    <property type="evidence" value="ECO:0007669"/>
    <property type="project" value="InterPro"/>
</dbReference>
<dbReference type="RefSeq" id="WP_013023020.1">
    <property type="nucleotide sequence ID" value="NC_013949.1"/>
</dbReference>
<keyword evidence="10" id="KW-1185">Reference proteome</keyword>
<keyword evidence="4 6" id="KW-0267">Excision nuclease</keyword>
<dbReference type="Pfam" id="PF22920">
    <property type="entry name" value="UvrC_RNaseH"/>
    <property type="match status" value="1"/>
</dbReference>
<feature type="domain" description="UvrC family homology region profile" evidence="8">
    <location>
        <begin position="274"/>
        <end position="477"/>
    </location>
</feature>
<keyword evidence="6" id="KW-0742">SOS response</keyword>
<dbReference type="PROSITE" id="PS50164">
    <property type="entry name" value="GIY_YIG"/>
    <property type="match status" value="1"/>
</dbReference>
<dbReference type="GO" id="GO:0006289">
    <property type="term" value="P:nucleotide-excision repair"/>
    <property type="evidence" value="ECO:0007669"/>
    <property type="project" value="UniProtKB-UniRule"/>
</dbReference>
<dbReference type="HOGENOM" id="CLU_014841_3_2_7"/>
<dbReference type="PANTHER" id="PTHR30562">
    <property type="entry name" value="UVRC/OXIDOREDUCTASE"/>
    <property type="match status" value="1"/>
</dbReference>
<dbReference type="PROSITE" id="PS50165">
    <property type="entry name" value="UVRC"/>
    <property type="match status" value="1"/>
</dbReference>
<dbReference type="PANTHER" id="PTHR30562:SF1">
    <property type="entry name" value="UVRABC SYSTEM PROTEIN C"/>
    <property type="match status" value="1"/>
</dbReference>
<keyword evidence="5 6" id="KW-0234">DNA repair</keyword>
<evidence type="ECO:0000256" key="6">
    <source>
        <dbReference type="HAMAP-Rule" id="MF_00203"/>
    </source>
</evidence>
<evidence type="ECO:0000256" key="1">
    <source>
        <dbReference type="ARBA" id="ARBA00022490"/>
    </source>
</evidence>
<protein>
    <recommendedName>
        <fullName evidence="6">UvrABC system protein C</fullName>
        <shortName evidence="6">Protein UvrC</shortName>
    </recommendedName>
    <alternativeName>
        <fullName evidence="6">Excinuclease ABC subunit C</fullName>
    </alternativeName>
</protein>
<dbReference type="AlphaFoldDB" id="D3UHG9"/>
<dbReference type="SMART" id="SM00465">
    <property type="entry name" value="GIYc"/>
    <property type="match status" value="1"/>
</dbReference>
<dbReference type="FunFam" id="3.40.1440.10:FF:000001">
    <property type="entry name" value="UvrABC system protein C"/>
    <property type="match status" value="1"/>
</dbReference>
<evidence type="ECO:0000256" key="5">
    <source>
        <dbReference type="ARBA" id="ARBA00023204"/>
    </source>
</evidence>
<dbReference type="Gene3D" id="3.40.1440.10">
    <property type="entry name" value="GIY-YIG endonuclease"/>
    <property type="match status" value="1"/>
</dbReference>
<dbReference type="InterPro" id="IPR001162">
    <property type="entry name" value="UvrC_RNase_H_dom"/>
</dbReference>
<keyword evidence="1 6" id="KW-0963">Cytoplasm</keyword>
<dbReference type="GO" id="GO:0009432">
    <property type="term" value="P:SOS response"/>
    <property type="evidence" value="ECO:0007669"/>
    <property type="project" value="UniProtKB-UniRule"/>
</dbReference>
<proteinExistence type="inferred from homology"/>
<comment type="similarity">
    <text evidence="6">Belongs to the UvrC family.</text>
</comment>
<feature type="domain" description="GIY-YIG" evidence="7">
    <location>
        <begin position="12"/>
        <end position="98"/>
    </location>
</feature>
<dbReference type="InterPro" id="IPR035901">
    <property type="entry name" value="GIY-YIG_endonuc_sf"/>
</dbReference>
<name>D3UHG9_HELM1</name>
<evidence type="ECO:0000313" key="9">
    <source>
        <dbReference type="EMBL" id="CBG39941.1"/>
    </source>
</evidence>